<keyword evidence="4 8" id="KW-0694">RNA-binding</keyword>
<protein>
    <recommendedName>
        <fullName evidence="7 8">Peptidyl-tRNA hydrolase</fullName>
        <shortName evidence="8">Pth</shortName>
        <ecNumber evidence="1 8">3.1.1.29</ecNumber>
    </recommendedName>
</protein>
<evidence type="ECO:0000313" key="11">
    <source>
        <dbReference type="EMBL" id="CCJ32708.1"/>
    </source>
</evidence>
<evidence type="ECO:0000313" key="12">
    <source>
        <dbReference type="Proteomes" id="UP000007652"/>
    </source>
</evidence>
<dbReference type="SUPFAM" id="SSF53178">
    <property type="entry name" value="Peptidyl-tRNA hydrolase-like"/>
    <property type="match status" value="1"/>
</dbReference>
<feature type="active site" description="Proton acceptor" evidence="8">
    <location>
        <position position="19"/>
    </location>
</feature>
<dbReference type="Gene3D" id="3.40.50.1470">
    <property type="entry name" value="Peptidyl-tRNA hydrolase"/>
    <property type="match status" value="1"/>
</dbReference>
<gene>
    <name evidence="8" type="primary">pth</name>
    <name evidence="11" type="ORF">CAAU_0624</name>
</gene>
<feature type="binding site" evidence="8">
    <location>
        <position position="112"/>
    </location>
    <ligand>
        <name>tRNA</name>
        <dbReference type="ChEBI" id="CHEBI:17843"/>
    </ligand>
</feature>
<evidence type="ECO:0000256" key="2">
    <source>
        <dbReference type="ARBA" id="ARBA00022555"/>
    </source>
</evidence>
<dbReference type="PANTHER" id="PTHR17224:SF1">
    <property type="entry name" value="PEPTIDYL-TRNA HYDROLASE"/>
    <property type="match status" value="1"/>
</dbReference>
<dbReference type="RefSeq" id="WP_008907986.1">
    <property type="nucleotide sequence ID" value="NZ_CAKP01000027.1"/>
</dbReference>
<dbReference type="NCBIfam" id="TIGR00447">
    <property type="entry name" value="pth"/>
    <property type="match status" value="1"/>
</dbReference>
<dbReference type="GO" id="GO:0004045">
    <property type="term" value="F:peptidyl-tRNA hydrolase activity"/>
    <property type="evidence" value="ECO:0007669"/>
    <property type="project" value="UniProtKB-UniRule"/>
</dbReference>
<feature type="binding site" evidence="8">
    <location>
        <position position="14"/>
    </location>
    <ligand>
        <name>tRNA</name>
        <dbReference type="ChEBI" id="CHEBI:17843"/>
    </ligand>
</feature>
<comment type="similarity">
    <text evidence="5 8 10">Belongs to the PTH family.</text>
</comment>
<evidence type="ECO:0000256" key="1">
    <source>
        <dbReference type="ARBA" id="ARBA00013260"/>
    </source>
</evidence>
<comment type="function">
    <text evidence="8">Hydrolyzes ribosome-free peptidyl-tRNAs (with 1 or more amino acids incorporated), which drop off the ribosome during protein synthesis, or as a result of ribosome stalling.</text>
</comment>
<evidence type="ECO:0000256" key="5">
    <source>
        <dbReference type="ARBA" id="ARBA00038063"/>
    </source>
</evidence>
<comment type="subcellular location">
    <subcellularLocation>
        <location evidence="8">Cytoplasm</location>
    </subcellularLocation>
</comment>
<accession>I7KST1</accession>
<feature type="site" description="Stabilizes the basic form of H active site to accept a proton" evidence="8">
    <location>
        <position position="91"/>
    </location>
</feature>
<dbReference type="GO" id="GO:0006515">
    <property type="term" value="P:protein quality control for misfolded or incompletely synthesized proteins"/>
    <property type="evidence" value="ECO:0007669"/>
    <property type="project" value="UniProtKB-UniRule"/>
</dbReference>
<feature type="binding site" evidence="8">
    <location>
        <position position="64"/>
    </location>
    <ligand>
        <name>tRNA</name>
        <dbReference type="ChEBI" id="CHEBI:17843"/>
    </ligand>
</feature>
<keyword evidence="3 8" id="KW-0378">Hydrolase</keyword>
<dbReference type="InterPro" id="IPR036416">
    <property type="entry name" value="Pept_tRNA_hydro_sf"/>
</dbReference>
<proteinExistence type="inferred from homology"/>
<evidence type="ECO:0000256" key="4">
    <source>
        <dbReference type="ARBA" id="ARBA00022884"/>
    </source>
</evidence>
<dbReference type="Proteomes" id="UP000007652">
    <property type="component" value="Unassembled WGS sequence"/>
</dbReference>
<feature type="site" description="Discriminates between blocked and unblocked aminoacyl-tRNA" evidence="8">
    <location>
        <position position="9"/>
    </location>
</feature>
<dbReference type="OrthoDB" id="9800507at2"/>
<dbReference type="AlphaFoldDB" id="I7KST1"/>
<comment type="caution">
    <text evidence="11">The sequence shown here is derived from an EMBL/GenBank/DDBJ whole genome shotgun (WGS) entry which is preliminary data.</text>
</comment>
<evidence type="ECO:0000256" key="10">
    <source>
        <dbReference type="RuleBase" id="RU004320"/>
    </source>
</evidence>
<organism evidence="11 12">
    <name type="scientific">Caloramator australicus RC3</name>
    <dbReference type="NCBI Taxonomy" id="857293"/>
    <lineage>
        <taxon>Bacteria</taxon>
        <taxon>Bacillati</taxon>
        <taxon>Bacillota</taxon>
        <taxon>Clostridia</taxon>
        <taxon>Eubacteriales</taxon>
        <taxon>Clostridiaceae</taxon>
        <taxon>Caloramator</taxon>
    </lineage>
</organism>
<dbReference type="GO" id="GO:0005737">
    <property type="term" value="C:cytoplasm"/>
    <property type="evidence" value="ECO:0007669"/>
    <property type="project" value="UniProtKB-SubCell"/>
</dbReference>
<comment type="catalytic activity">
    <reaction evidence="6 8 9">
        <text>an N-acyl-L-alpha-aminoacyl-tRNA + H2O = an N-acyl-L-amino acid + a tRNA + H(+)</text>
        <dbReference type="Rhea" id="RHEA:54448"/>
        <dbReference type="Rhea" id="RHEA-COMP:10123"/>
        <dbReference type="Rhea" id="RHEA-COMP:13883"/>
        <dbReference type="ChEBI" id="CHEBI:15377"/>
        <dbReference type="ChEBI" id="CHEBI:15378"/>
        <dbReference type="ChEBI" id="CHEBI:59874"/>
        <dbReference type="ChEBI" id="CHEBI:78442"/>
        <dbReference type="ChEBI" id="CHEBI:138191"/>
        <dbReference type="EC" id="3.1.1.29"/>
    </reaction>
</comment>
<evidence type="ECO:0000256" key="6">
    <source>
        <dbReference type="ARBA" id="ARBA00048707"/>
    </source>
</evidence>
<keyword evidence="2 8" id="KW-0820">tRNA-binding</keyword>
<comment type="subunit">
    <text evidence="8">Monomer.</text>
</comment>
<dbReference type="EMBL" id="CAKP01000027">
    <property type="protein sequence ID" value="CCJ32708.1"/>
    <property type="molecule type" value="Genomic_DNA"/>
</dbReference>
<evidence type="ECO:0000256" key="8">
    <source>
        <dbReference type="HAMAP-Rule" id="MF_00083"/>
    </source>
</evidence>
<evidence type="ECO:0000256" key="7">
    <source>
        <dbReference type="ARBA" id="ARBA00050038"/>
    </source>
</evidence>
<comment type="function">
    <text evidence="8">Catalyzes the release of premature peptidyl moieties from peptidyl-tRNA molecules trapped in stalled 50S ribosomal subunits, and thus maintains levels of free tRNAs and 50S ribosomes.</text>
</comment>
<dbReference type="InterPro" id="IPR018171">
    <property type="entry name" value="Pept_tRNA_hydro_CS"/>
</dbReference>
<dbReference type="FunFam" id="3.40.50.1470:FF:000001">
    <property type="entry name" value="Peptidyl-tRNA hydrolase"/>
    <property type="match status" value="1"/>
</dbReference>
<reference evidence="11 12" key="1">
    <citation type="journal article" date="2011" name="J. Bacteriol.">
        <title>Draft genome sequence of Caloramator australicus strain RC3T, a thermoanaerobe from the Great Artesian Basin of Australia.</title>
        <authorList>
            <person name="Ogg C.D."/>
            <person name="Patel B.K.C."/>
        </authorList>
    </citation>
    <scope>NUCLEOTIDE SEQUENCE [LARGE SCALE GENOMIC DNA]</scope>
    <source>
        <strain evidence="11 12">RC3</strain>
    </source>
</reference>
<dbReference type="PANTHER" id="PTHR17224">
    <property type="entry name" value="PEPTIDYL-TRNA HYDROLASE"/>
    <property type="match status" value="1"/>
</dbReference>
<dbReference type="CDD" id="cd00462">
    <property type="entry name" value="PTH"/>
    <property type="match status" value="1"/>
</dbReference>
<dbReference type="PROSITE" id="PS01195">
    <property type="entry name" value="PEPT_TRNA_HYDROL_1"/>
    <property type="match status" value="1"/>
</dbReference>
<sequence length="190" mass="21248">MYLVVGLGNPGRDYEKTRHNVGFEVIERLAEKLGASVNKIKFKGLFGEGTFDNKKVLLLKPSTFMNLSGESLIEAVEFYKINIENIIVVYDDVDIDVGRLRIRPSGSDGGHNGMKNIIYHLQDNKFPRVRIGIGKPKFDMISHVLGKFSKEEEVLIEKVIDAASDAVLEIIKNGIQSAMNKYNSFDAGKK</sequence>
<evidence type="ECO:0000256" key="3">
    <source>
        <dbReference type="ARBA" id="ARBA00022801"/>
    </source>
</evidence>
<dbReference type="eggNOG" id="COG0193">
    <property type="taxonomic scope" value="Bacteria"/>
</dbReference>
<feature type="binding site" evidence="8">
    <location>
        <position position="66"/>
    </location>
    <ligand>
        <name>tRNA</name>
        <dbReference type="ChEBI" id="CHEBI:17843"/>
    </ligand>
</feature>
<dbReference type="InterPro" id="IPR001328">
    <property type="entry name" value="Pept_tRNA_hydro"/>
</dbReference>
<dbReference type="GO" id="GO:0072344">
    <property type="term" value="P:rescue of stalled ribosome"/>
    <property type="evidence" value="ECO:0007669"/>
    <property type="project" value="UniProtKB-UniRule"/>
</dbReference>
<keyword evidence="12" id="KW-1185">Reference proteome</keyword>
<dbReference type="EC" id="3.1.1.29" evidence="1 8"/>
<evidence type="ECO:0000256" key="9">
    <source>
        <dbReference type="RuleBase" id="RU000673"/>
    </source>
</evidence>
<dbReference type="HAMAP" id="MF_00083">
    <property type="entry name" value="Pept_tRNA_hydro_bact"/>
    <property type="match status" value="1"/>
</dbReference>
<keyword evidence="8" id="KW-0963">Cytoplasm</keyword>
<dbReference type="GO" id="GO:0000049">
    <property type="term" value="F:tRNA binding"/>
    <property type="evidence" value="ECO:0007669"/>
    <property type="project" value="UniProtKB-UniRule"/>
</dbReference>
<name>I7KST1_9CLOT</name>
<dbReference type="Pfam" id="PF01195">
    <property type="entry name" value="Pept_tRNA_hydro"/>
    <property type="match status" value="1"/>
</dbReference>
<dbReference type="PROSITE" id="PS01196">
    <property type="entry name" value="PEPT_TRNA_HYDROL_2"/>
    <property type="match status" value="1"/>
</dbReference>
<dbReference type="STRING" id="857293.CAAU_0624"/>